<dbReference type="InterPro" id="IPR003790">
    <property type="entry name" value="GHL10"/>
</dbReference>
<keyword evidence="1 2" id="KW-0732">Signal</keyword>
<keyword evidence="5" id="KW-1185">Reference proteome</keyword>
<dbReference type="STRING" id="215200.SAMN05216454_10735"/>
<dbReference type="OrthoDB" id="43070at2"/>
<gene>
    <name evidence="4" type="ORF">SAMN05216454_10735</name>
</gene>
<dbReference type="PANTHER" id="PTHR43405">
    <property type="entry name" value="GLYCOSYL HYDROLASE DIGH"/>
    <property type="match status" value="1"/>
</dbReference>
<proteinExistence type="predicted"/>
<sequence length="715" mass="79467">MKKIISIFTSVLIMLGMVISPAFSVTDSKAAETEMRAAWISTVYNIDWPSKSSYGNAEKQKKEYIALLDKLKGAGINTVVVQVRPESDAIYRSKINPWSRFLTGTQGKDPGYDPLAFIVQESHKRGMKVHAWFNPYRASVYSDKSSSASSNAINKHPDWVIKYENKWYYDPGKPEVVNYIVDTVAEVVQNYDVDGVHFDDYFYPGPAFPDDATFKKYGSGNKDNWRRSNINNMIKRVRDKVHSIKPNVEFGVSPAGIWRNSYNDPNGSKTSGGESYIKQYADTRYWIKNGLVDYVVPQVYWRIGHPKADYATLVKWWSDQVKGTNVKLYIGQGIYKHGQSDYGGENVAKEIKQQILLNRRYPEIKGSIFFSAKDIVNQPQVYNDLKSLYLDSSNTGVALPDGGRLPYQNVLMGRDRADTAIEISKKGWENEASEAILVNGKDTISGVVASPLASSLNAPILLKYPSSISDATINEMKRLNIKKITLIGNEDTINQNDIDKITNAIPGITVEKIFAENPQEISTNIAQIIEKNTSVDTAYIASENAMADVLSVAPKAGSERNPIIITDKDSISDNNKEWIKSNNLKNIYVIGGSDTISDSLVNEISSLAKPDTKVSRISGTDRVETNTAVIEKLYNKKFTQKAFIARSSAPIDAITVSALAQRTDSPVILAGNSVSQYQKNVLEPRSASLVYKVGGQINTNTYNMIYNLLGGVMSN</sequence>
<dbReference type="AlphaFoldDB" id="A0A1H8I4X4"/>
<organism evidence="4 5">
    <name type="scientific">Peptostreptococcus russellii</name>
    <dbReference type="NCBI Taxonomy" id="215200"/>
    <lineage>
        <taxon>Bacteria</taxon>
        <taxon>Bacillati</taxon>
        <taxon>Bacillota</taxon>
        <taxon>Clostridia</taxon>
        <taxon>Peptostreptococcales</taxon>
        <taxon>Peptostreptococcaceae</taxon>
        <taxon>Peptostreptococcus</taxon>
    </lineage>
</organism>
<dbReference type="InterPro" id="IPR007253">
    <property type="entry name" value="Cell_wall-bd_2"/>
</dbReference>
<reference evidence="4 5" key="1">
    <citation type="submission" date="2016-10" db="EMBL/GenBank/DDBJ databases">
        <authorList>
            <person name="de Groot N.N."/>
        </authorList>
    </citation>
    <scope>NUCLEOTIDE SEQUENCE [LARGE SCALE GENOMIC DNA]</scope>
    <source>
        <strain evidence="4 5">Calf135</strain>
    </source>
</reference>
<dbReference type="EMBL" id="FODF01000007">
    <property type="protein sequence ID" value="SEN63331.1"/>
    <property type="molecule type" value="Genomic_DNA"/>
</dbReference>
<evidence type="ECO:0000313" key="4">
    <source>
        <dbReference type="EMBL" id="SEN63331.1"/>
    </source>
</evidence>
<dbReference type="SUPFAM" id="SSF51445">
    <property type="entry name" value="(Trans)glycosidases"/>
    <property type="match status" value="1"/>
</dbReference>
<feature type="chain" id="PRO_5038792193" evidence="2">
    <location>
        <begin position="25"/>
        <end position="715"/>
    </location>
</feature>
<feature type="signal peptide" evidence="2">
    <location>
        <begin position="1"/>
        <end position="24"/>
    </location>
</feature>
<dbReference type="Pfam" id="PF02638">
    <property type="entry name" value="GHL10"/>
    <property type="match status" value="1"/>
</dbReference>
<evidence type="ECO:0000256" key="2">
    <source>
        <dbReference type="SAM" id="SignalP"/>
    </source>
</evidence>
<dbReference type="Gene3D" id="3.20.20.80">
    <property type="entry name" value="Glycosidases"/>
    <property type="match status" value="1"/>
</dbReference>
<evidence type="ECO:0000256" key="1">
    <source>
        <dbReference type="ARBA" id="ARBA00022729"/>
    </source>
</evidence>
<dbReference type="Proteomes" id="UP000199512">
    <property type="component" value="Unassembled WGS sequence"/>
</dbReference>
<evidence type="ECO:0000259" key="3">
    <source>
        <dbReference type="Pfam" id="PF02638"/>
    </source>
</evidence>
<keyword evidence="4" id="KW-0449">Lipoprotein</keyword>
<evidence type="ECO:0000313" key="5">
    <source>
        <dbReference type="Proteomes" id="UP000199512"/>
    </source>
</evidence>
<dbReference type="InterPro" id="IPR052177">
    <property type="entry name" value="Divisome_Glycosyl_Hydrolase"/>
</dbReference>
<dbReference type="InterPro" id="IPR017853">
    <property type="entry name" value="GH"/>
</dbReference>
<dbReference type="PANTHER" id="PTHR43405:SF1">
    <property type="entry name" value="GLYCOSYL HYDROLASE DIGH"/>
    <property type="match status" value="1"/>
</dbReference>
<dbReference type="Gene3D" id="3.40.50.12090">
    <property type="match status" value="1"/>
</dbReference>
<dbReference type="RefSeq" id="WP_091975524.1">
    <property type="nucleotide sequence ID" value="NZ_FODF01000007.1"/>
</dbReference>
<protein>
    <submittedName>
        <fullName evidence="4">Uncharacterized lipoprotein YddW, UPF0748 family</fullName>
    </submittedName>
</protein>
<accession>A0A1H8I4X4</accession>
<feature type="domain" description="Glycosyl hydrolase-like 10" evidence="3">
    <location>
        <begin position="34"/>
        <end position="338"/>
    </location>
</feature>
<dbReference type="Pfam" id="PF04122">
    <property type="entry name" value="CW_binding_2"/>
    <property type="match status" value="3"/>
</dbReference>
<name>A0A1H8I4X4_9FIRM</name>